<dbReference type="GO" id="GO:1990738">
    <property type="term" value="F:pseudouridine 5'-phosphatase activity"/>
    <property type="evidence" value="ECO:0007669"/>
    <property type="project" value="UniProtKB-EC"/>
</dbReference>
<dbReference type="Proteomes" id="UP001381693">
    <property type="component" value="Unassembled WGS sequence"/>
</dbReference>
<dbReference type="SUPFAM" id="SSF56784">
    <property type="entry name" value="HAD-like"/>
    <property type="match status" value="1"/>
</dbReference>
<dbReference type="FunFam" id="1.10.150.240:FF:000001">
    <property type="entry name" value="Haloacid dehalogenase-like hydrolase domain"/>
    <property type="match status" value="1"/>
</dbReference>
<dbReference type="InterPro" id="IPR036412">
    <property type="entry name" value="HAD-like_sf"/>
</dbReference>
<keyword evidence="1" id="KW-0378">Hydrolase</keyword>
<gene>
    <name evidence="1" type="primary">HDHD1</name>
    <name evidence="1" type="ORF">SK128_028091</name>
</gene>
<evidence type="ECO:0000313" key="1">
    <source>
        <dbReference type="EMBL" id="KAK7086722.1"/>
    </source>
</evidence>
<dbReference type="PANTHER" id="PTHR18901">
    <property type="entry name" value="2-DEOXYGLUCOSE-6-PHOSPHATE PHOSPHATASE 2"/>
    <property type="match status" value="1"/>
</dbReference>
<evidence type="ECO:0000313" key="2">
    <source>
        <dbReference type="Proteomes" id="UP001381693"/>
    </source>
</evidence>
<dbReference type="AlphaFoldDB" id="A0AAN9AGZ2"/>
<dbReference type="EC" id="3.1.3.96" evidence="1"/>
<sequence>MMSLEWCSGHHNLIGSTCYSSCYLAKQPLKEATADPGLSCRALRECMLCWLYTERLYTEATQALCTPYGKQYTWEIKVQCMGMKGPTAAQHIINSLGLPMTVEEYLKRIADQYNALFPTAKKLADTENRYMEATQAVCSEFDKEYTWEFKYQLMGMKGQLVGQRIIDTLGLPLTLAEYQTKTSRHHKRLFPESKILPGIVL</sequence>
<reference evidence="1 2" key="1">
    <citation type="submission" date="2023-11" db="EMBL/GenBank/DDBJ databases">
        <title>Halocaridina rubra genome assembly.</title>
        <authorList>
            <person name="Smith C."/>
        </authorList>
    </citation>
    <scope>NUCLEOTIDE SEQUENCE [LARGE SCALE GENOMIC DNA]</scope>
    <source>
        <strain evidence="1">EP-1</strain>
        <tissue evidence="1">Whole</tissue>
    </source>
</reference>
<dbReference type="Gene3D" id="1.10.150.240">
    <property type="entry name" value="Putative phosphatase, domain 2"/>
    <property type="match status" value="2"/>
</dbReference>
<accession>A0AAN9AGZ2</accession>
<dbReference type="InterPro" id="IPR023198">
    <property type="entry name" value="PGP-like_dom2"/>
</dbReference>
<comment type="caution">
    <text evidence="1">The sequence shown here is derived from an EMBL/GenBank/DDBJ whole genome shotgun (WGS) entry which is preliminary data.</text>
</comment>
<dbReference type="PANTHER" id="PTHR18901:SF38">
    <property type="entry name" value="PSEUDOURIDINE-5'-PHOSPHATASE"/>
    <property type="match status" value="1"/>
</dbReference>
<keyword evidence="2" id="KW-1185">Reference proteome</keyword>
<protein>
    <submittedName>
        <fullName evidence="1">Pseudouridine-5'-phosphatase</fullName>
        <ecNumber evidence="1">3.1.3.96</ecNumber>
    </submittedName>
</protein>
<proteinExistence type="predicted"/>
<organism evidence="1 2">
    <name type="scientific">Halocaridina rubra</name>
    <name type="common">Hawaiian red shrimp</name>
    <dbReference type="NCBI Taxonomy" id="373956"/>
    <lineage>
        <taxon>Eukaryota</taxon>
        <taxon>Metazoa</taxon>
        <taxon>Ecdysozoa</taxon>
        <taxon>Arthropoda</taxon>
        <taxon>Crustacea</taxon>
        <taxon>Multicrustacea</taxon>
        <taxon>Malacostraca</taxon>
        <taxon>Eumalacostraca</taxon>
        <taxon>Eucarida</taxon>
        <taxon>Decapoda</taxon>
        <taxon>Pleocyemata</taxon>
        <taxon>Caridea</taxon>
        <taxon>Atyoidea</taxon>
        <taxon>Atyidae</taxon>
        <taxon>Halocaridina</taxon>
    </lineage>
</organism>
<name>A0AAN9AGZ2_HALRR</name>
<dbReference type="EMBL" id="JAXCGZ010000097">
    <property type="protein sequence ID" value="KAK7086722.1"/>
    <property type="molecule type" value="Genomic_DNA"/>
</dbReference>